<name>A0A1E1LST2_9HELO</name>
<keyword evidence="3" id="KW-1185">Reference proteome</keyword>
<evidence type="ECO:0000313" key="2">
    <source>
        <dbReference type="EMBL" id="CZT13516.1"/>
    </source>
</evidence>
<evidence type="ECO:0000259" key="1">
    <source>
        <dbReference type="PROSITE" id="PS51968"/>
    </source>
</evidence>
<organism evidence="2 3">
    <name type="scientific">Rhynchosporium agropyri</name>
    <dbReference type="NCBI Taxonomy" id="914238"/>
    <lineage>
        <taxon>Eukaryota</taxon>
        <taxon>Fungi</taxon>
        <taxon>Dikarya</taxon>
        <taxon>Ascomycota</taxon>
        <taxon>Pezizomycotina</taxon>
        <taxon>Leotiomycetes</taxon>
        <taxon>Helotiales</taxon>
        <taxon>Ploettnerulaceae</taxon>
        <taxon>Rhynchosporium</taxon>
    </lineage>
</organism>
<dbReference type="AlphaFoldDB" id="A0A1E1LST2"/>
<dbReference type="InterPro" id="IPR007604">
    <property type="entry name" value="CP2"/>
</dbReference>
<dbReference type="Proteomes" id="UP000178912">
    <property type="component" value="Unassembled WGS sequence"/>
</dbReference>
<evidence type="ECO:0000313" key="3">
    <source>
        <dbReference type="Proteomes" id="UP000178912"/>
    </source>
</evidence>
<feature type="domain" description="Grh/CP2 DB" evidence="1">
    <location>
        <begin position="86"/>
        <end position="305"/>
    </location>
</feature>
<gene>
    <name evidence="2" type="ORF">RAG0_17009</name>
</gene>
<dbReference type="OrthoDB" id="407298at2759"/>
<proteinExistence type="predicted"/>
<dbReference type="EMBL" id="FJUX01000196">
    <property type="protein sequence ID" value="CZT13516.1"/>
    <property type="molecule type" value="Genomic_DNA"/>
</dbReference>
<protein>
    <recommendedName>
        <fullName evidence="1">Grh/CP2 DB domain-containing protein</fullName>
    </recommendedName>
</protein>
<dbReference type="Pfam" id="PF04516">
    <property type="entry name" value="CP2"/>
    <property type="match status" value="1"/>
</dbReference>
<accession>A0A1E1LST2</accession>
<sequence length="305" mass="34949">MVDWQRGLATNLQPAVLIVDPLLSPAHDILNDSSWKYAILGLCSVTPSLFPGEAWLAAFWKYPWCGIPQVILAQWYDTYDYASTAEYLSIGVYGNELVALMVDANKFGKTLIMAAGDESLRERLELWANCAKHRKYRTVIRSSFEDGQQGRVGPMMHWNLWKDAHESKDYYECRRQLPGLNYVEDTQVIEDGDERARANLDTENAYIDQFSDLWRRDPVVRQTAVSPMRFNFFSTDFGHFGGTEGVSSRFCAMTEFTSADLRQFALKKFKIRFSEVGVLQGRCAERRLSTDVLHVNKTVVKLKQQ</sequence>
<dbReference type="PROSITE" id="PS51968">
    <property type="entry name" value="GRH_CP2_DB"/>
    <property type="match status" value="1"/>
</dbReference>
<reference evidence="3" key="1">
    <citation type="submission" date="2016-03" db="EMBL/GenBank/DDBJ databases">
        <authorList>
            <person name="Guldener U."/>
        </authorList>
    </citation>
    <scope>NUCLEOTIDE SEQUENCE [LARGE SCALE GENOMIC DNA]</scope>
    <source>
        <strain evidence="3">04CH-RAC-A.6.1</strain>
    </source>
</reference>